<evidence type="ECO:0000313" key="2">
    <source>
        <dbReference type="Proteomes" id="UP001303222"/>
    </source>
</evidence>
<comment type="caution">
    <text evidence="1">The sequence shown here is derived from an EMBL/GenBank/DDBJ whole genome shotgun (WGS) entry which is preliminary data.</text>
</comment>
<proteinExistence type="predicted"/>
<dbReference type="EMBL" id="MU859123">
    <property type="protein sequence ID" value="KAK3952423.1"/>
    <property type="molecule type" value="Genomic_DNA"/>
</dbReference>
<keyword evidence="2" id="KW-1185">Reference proteome</keyword>
<reference evidence="1" key="2">
    <citation type="submission" date="2023-06" db="EMBL/GenBank/DDBJ databases">
        <authorList>
            <consortium name="Lawrence Berkeley National Laboratory"/>
            <person name="Mondo S.J."/>
            <person name="Hensen N."/>
            <person name="Bonometti L."/>
            <person name="Westerberg I."/>
            <person name="Brannstrom I.O."/>
            <person name="Guillou S."/>
            <person name="Cros-Aarteil S."/>
            <person name="Calhoun S."/>
            <person name="Haridas S."/>
            <person name="Kuo A."/>
            <person name="Pangilinan J."/>
            <person name="Riley R."/>
            <person name="Labutti K."/>
            <person name="Andreopoulos B."/>
            <person name="Lipzen A."/>
            <person name="Chen C."/>
            <person name="Yanf M."/>
            <person name="Daum C."/>
            <person name="Ng V."/>
            <person name="Clum A."/>
            <person name="Steindorff A."/>
            <person name="Ohm R."/>
            <person name="Martin F."/>
            <person name="Silar P."/>
            <person name="Natvig D."/>
            <person name="Lalanne C."/>
            <person name="Gautier V."/>
            <person name="Ament-Velasquez S.L."/>
            <person name="Kruys A."/>
            <person name="Hutchinson M.I."/>
            <person name="Powell A.J."/>
            <person name="Barry K."/>
            <person name="Miller A.N."/>
            <person name="Grigoriev I.V."/>
            <person name="Debuchy R."/>
            <person name="Gladieux P."/>
            <person name="Thoren M.H."/>
            <person name="Johannesson H."/>
        </authorList>
    </citation>
    <scope>NUCLEOTIDE SEQUENCE</scope>
    <source>
        <strain evidence="1">CBS 626.80</strain>
    </source>
</reference>
<sequence length="83" mass="9504">MPSPPPYLEPFSLPSPSSAPFHLHQAQLSGPGTHYTRYLPLPFTPDTYSIYLVHLTGRCGWLLEGVVGFWEVWLAFERCGWLW</sequence>
<dbReference type="Proteomes" id="UP001303222">
    <property type="component" value="Unassembled WGS sequence"/>
</dbReference>
<accession>A0AAN6NWK1</accession>
<organism evidence="1 2">
    <name type="scientific">Pseudoneurospora amorphoporcata</name>
    <dbReference type="NCBI Taxonomy" id="241081"/>
    <lineage>
        <taxon>Eukaryota</taxon>
        <taxon>Fungi</taxon>
        <taxon>Dikarya</taxon>
        <taxon>Ascomycota</taxon>
        <taxon>Pezizomycotina</taxon>
        <taxon>Sordariomycetes</taxon>
        <taxon>Sordariomycetidae</taxon>
        <taxon>Sordariales</taxon>
        <taxon>Sordariaceae</taxon>
        <taxon>Pseudoneurospora</taxon>
    </lineage>
</organism>
<protein>
    <submittedName>
        <fullName evidence="1">Uncharacterized protein</fullName>
    </submittedName>
</protein>
<gene>
    <name evidence="1" type="ORF">QBC32DRAFT_341304</name>
</gene>
<evidence type="ECO:0000313" key="1">
    <source>
        <dbReference type="EMBL" id="KAK3952423.1"/>
    </source>
</evidence>
<dbReference type="AlphaFoldDB" id="A0AAN6NWK1"/>
<reference evidence="1" key="1">
    <citation type="journal article" date="2023" name="Mol. Phylogenet. Evol.">
        <title>Genome-scale phylogeny and comparative genomics of the fungal order Sordariales.</title>
        <authorList>
            <person name="Hensen N."/>
            <person name="Bonometti L."/>
            <person name="Westerberg I."/>
            <person name="Brannstrom I.O."/>
            <person name="Guillou S."/>
            <person name="Cros-Aarteil S."/>
            <person name="Calhoun S."/>
            <person name="Haridas S."/>
            <person name="Kuo A."/>
            <person name="Mondo S."/>
            <person name="Pangilinan J."/>
            <person name="Riley R."/>
            <person name="LaButti K."/>
            <person name="Andreopoulos B."/>
            <person name="Lipzen A."/>
            <person name="Chen C."/>
            <person name="Yan M."/>
            <person name="Daum C."/>
            <person name="Ng V."/>
            <person name="Clum A."/>
            <person name="Steindorff A."/>
            <person name="Ohm R.A."/>
            <person name="Martin F."/>
            <person name="Silar P."/>
            <person name="Natvig D.O."/>
            <person name="Lalanne C."/>
            <person name="Gautier V."/>
            <person name="Ament-Velasquez S.L."/>
            <person name="Kruys A."/>
            <person name="Hutchinson M.I."/>
            <person name="Powell A.J."/>
            <person name="Barry K."/>
            <person name="Miller A.N."/>
            <person name="Grigoriev I.V."/>
            <person name="Debuchy R."/>
            <person name="Gladieux P."/>
            <person name="Hiltunen Thoren M."/>
            <person name="Johannesson H."/>
        </authorList>
    </citation>
    <scope>NUCLEOTIDE SEQUENCE</scope>
    <source>
        <strain evidence="1">CBS 626.80</strain>
    </source>
</reference>
<name>A0AAN6NWK1_9PEZI</name>